<evidence type="ECO:0000313" key="1">
    <source>
        <dbReference type="EMBL" id="MBV6342682.1"/>
    </source>
</evidence>
<evidence type="ECO:0000313" key="2">
    <source>
        <dbReference type="Proteomes" id="UP001196980"/>
    </source>
</evidence>
<dbReference type="EMBL" id="JABXWD010000314">
    <property type="protein sequence ID" value="MBV6342682.1"/>
    <property type="molecule type" value="Genomic_DNA"/>
</dbReference>
<proteinExistence type="predicted"/>
<keyword evidence="2" id="KW-1185">Reference proteome</keyword>
<sequence length="146" mass="16333">MAVTYCTVTDIQNAIRLPELIGLTDDAGTGNMDGVVVDNAIVQAQAIVDGYCASRYYVPFPVPVSGIIKSITIDMAVYFLFQRNQQTEVGQRRIDDYKLALERLKEIRSGALNIQQPEPLHTSYDRVKNNRSIGDLTFNSDKLGRY</sequence>
<dbReference type="InterPro" id="IPR009752">
    <property type="entry name" value="Phage_Mu_GpJ"/>
</dbReference>
<protein>
    <submittedName>
        <fullName evidence="1">DUF1320 domain-containing protein</fullName>
    </submittedName>
</protein>
<dbReference type="Proteomes" id="UP001196980">
    <property type="component" value="Unassembled WGS sequence"/>
</dbReference>
<comment type="caution">
    <text evidence="1">The sequence shown here is derived from an EMBL/GenBank/DDBJ whole genome shotgun (WGS) entry which is preliminary data.</text>
</comment>
<reference evidence="1 2" key="1">
    <citation type="journal article" date="2020" name="J Geophys Res Biogeosci">
        <title>Magnetotaxis as an Adaptation to Enable Bacterial Shuttling of Microbial Sulfur and Sulfur Cycling Across Aquatic Oxic#Anoxic Interfaces.</title>
        <authorList>
            <person name="Li J."/>
            <person name="Liu P."/>
            <person name="Wang J."/>
            <person name="Roberts A.P."/>
            <person name="Pan Y."/>
        </authorList>
    </citation>
    <scope>NUCLEOTIDE SEQUENCE [LARGE SCALE GENOMIC DNA]</scope>
    <source>
        <strain evidence="1 2">MYR-1_YQ</strain>
    </source>
</reference>
<name>A0ABS6S204_9BACT</name>
<accession>A0ABS6S204</accession>
<gene>
    <name evidence="1" type="ORF">HWQ67_13925</name>
</gene>
<dbReference type="RefSeq" id="WP_218253296.1">
    <property type="nucleotide sequence ID" value="NZ_JABXWD010000314.1"/>
</dbReference>
<dbReference type="Pfam" id="PF07030">
    <property type="entry name" value="Phage_Mu_Gp36"/>
    <property type="match status" value="1"/>
</dbReference>
<organism evidence="1 2">
    <name type="scientific">Candidatus Magnetobacterium casense</name>
    <dbReference type="NCBI Taxonomy" id="1455061"/>
    <lineage>
        <taxon>Bacteria</taxon>
        <taxon>Pseudomonadati</taxon>
        <taxon>Nitrospirota</taxon>
        <taxon>Thermodesulfovibrionia</taxon>
        <taxon>Thermodesulfovibrionales</taxon>
        <taxon>Candidatus Magnetobacteriaceae</taxon>
        <taxon>Candidatus Magnetobacterium</taxon>
    </lineage>
</organism>